<evidence type="ECO:0000313" key="1">
    <source>
        <dbReference type="EMBL" id="QOI90139.1"/>
    </source>
</evidence>
<reference evidence="1" key="1">
    <citation type="submission" date="2020-06" db="EMBL/GenBank/DDBJ databases">
        <title>Lateral gene transfer of anion-conducting channel rhodopsins between green algae and giant viruses.</title>
        <authorList>
            <person name="Rozenberg A."/>
            <person name="Oppermann J."/>
            <person name="Wietek J."/>
            <person name="Fernandez Lahore R.G."/>
            <person name="Sandaa R.-A."/>
            <person name="Bratbak G."/>
            <person name="Hegemann P."/>
            <person name="Beja O."/>
        </authorList>
    </citation>
    <scope>NUCLEOTIDE SEQUENCE</scope>
    <source>
        <strain evidence="1">01B</strain>
    </source>
</reference>
<dbReference type="Proteomes" id="UP001162120">
    <property type="component" value="Segment"/>
</dbReference>
<accession>A0A7L9AX88</accession>
<evidence type="ECO:0000313" key="2">
    <source>
        <dbReference type="Proteomes" id="UP001162120"/>
    </source>
</evidence>
<protein>
    <submittedName>
        <fullName evidence="1">Uncharacterized protein</fullName>
    </submittedName>
</protein>
<dbReference type="EMBL" id="MT663534">
    <property type="protein sequence ID" value="QOI90139.1"/>
    <property type="molecule type" value="Genomic_DNA"/>
</dbReference>
<keyword evidence="2" id="KW-1185">Reference proteome</keyword>
<proteinExistence type="predicted"/>
<organism evidence="1 2">
    <name type="scientific">Pyramimonas orientalis virus 01B</name>
    <dbReference type="NCBI Taxonomy" id="3134525"/>
    <lineage>
        <taxon>Viruses</taxon>
        <taxon>Varidnaviria</taxon>
        <taxon>Bamfordvirae</taxon>
        <taxon>Nucleocytoviricota</taxon>
        <taxon>Megaviricetes</taxon>
        <taxon>Imitervirales</taxon>
        <taxon>Allomimiviridae</taxon>
        <taxon>Heliosvirus</taxon>
        <taxon>Heliosvirus raunefjordenense</taxon>
    </lineage>
</organism>
<name>A0A7L9AX88_9VIRU</name>
<sequence>MTDVTKFNTIRYSQTDMDKVKIIMVCEETGNPSHKGFYIQRTCDGKYLVAYENLKHVFWLDRDRDEDEEEDEDKDEDDLEYRHEEVFILHEEDNIILSEYAHQFIKMRTYTDFEEMQQSDEYEDTIDIDSYDEIKLPYKVRLLTLTYV</sequence>
<gene>
    <name evidence="1" type="ORF">HWQ62_00001</name>
</gene>